<reference evidence="1 2" key="1">
    <citation type="submission" date="2017-08" db="EMBL/GenBank/DDBJ databases">
        <authorList>
            <person name="de Groot N.N."/>
        </authorList>
    </citation>
    <scope>NUCLEOTIDE SEQUENCE [LARGE SCALE GENOMIC DNA]</scope>
    <source>
        <strain evidence="1 2">JC228</strain>
    </source>
</reference>
<organism evidence="1 2">
    <name type="scientific">Bacillus oleivorans</name>
    <dbReference type="NCBI Taxonomy" id="1448271"/>
    <lineage>
        <taxon>Bacteria</taxon>
        <taxon>Bacillati</taxon>
        <taxon>Bacillota</taxon>
        <taxon>Bacilli</taxon>
        <taxon>Bacillales</taxon>
        <taxon>Bacillaceae</taxon>
        <taxon>Bacillus</taxon>
    </lineage>
</organism>
<dbReference type="Proteomes" id="UP000219546">
    <property type="component" value="Unassembled WGS sequence"/>
</dbReference>
<name>A0A285CN20_9BACI</name>
<dbReference type="SUPFAM" id="SSF51735">
    <property type="entry name" value="NAD(P)-binding Rossmann-fold domains"/>
    <property type="match status" value="1"/>
</dbReference>
<evidence type="ECO:0000313" key="1">
    <source>
        <dbReference type="EMBL" id="SNX68901.1"/>
    </source>
</evidence>
<dbReference type="OrthoDB" id="7922774at2"/>
<sequence length="185" mass="20687">MSLGHVLIFGGTGMLAEATGWITTNADHTIAYGRNKTRLERLEKMYGEHGLEVKELDYSDIEALKSELKTAFKQHGPIYMVVAWIHSTAPTAVPTIMKQVSELQIHQWTLILIKGSSSYLSSIISPESDIPENCYVKEVLLGFIYNGTTSRWLTHQEISEGVIQAIQGNKTKTVVGTLEPWEKRP</sequence>
<evidence type="ECO:0000313" key="2">
    <source>
        <dbReference type="Proteomes" id="UP000219546"/>
    </source>
</evidence>
<keyword evidence="2" id="KW-1185">Reference proteome</keyword>
<protein>
    <recommendedName>
        <fullName evidence="3">Short subunit dehydrogenase</fullName>
    </recommendedName>
</protein>
<evidence type="ECO:0008006" key="3">
    <source>
        <dbReference type="Google" id="ProtNLM"/>
    </source>
</evidence>
<dbReference type="AlphaFoldDB" id="A0A285CN20"/>
<dbReference type="InterPro" id="IPR036291">
    <property type="entry name" value="NAD(P)-bd_dom_sf"/>
</dbReference>
<gene>
    <name evidence="1" type="ORF">SAMN05877753_102786</name>
</gene>
<dbReference type="RefSeq" id="WP_097157931.1">
    <property type="nucleotide sequence ID" value="NZ_JBEPMQ010000001.1"/>
</dbReference>
<proteinExistence type="predicted"/>
<dbReference type="EMBL" id="OAOP01000002">
    <property type="protein sequence ID" value="SNX68901.1"/>
    <property type="molecule type" value="Genomic_DNA"/>
</dbReference>
<accession>A0A285CN20</accession>